<dbReference type="InterPro" id="IPR001789">
    <property type="entry name" value="Sig_transdc_resp-reg_receiver"/>
</dbReference>
<dbReference type="PROSITE" id="PS50110">
    <property type="entry name" value="RESPONSE_REGULATORY"/>
    <property type="match status" value="1"/>
</dbReference>
<evidence type="ECO:0000256" key="2">
    <source>
        <dbReference type="PROSITE-ProRule" id="PRU00169"/>
    </source>
</evidence>
<dbReference type="RefSeq" id="WP_330146419.1">
    <property type="nucleotide sequence ID" value="NZ_JAZDQU010000002.1"/>
</dbReference>
<dbReference type="EMBL" id="JAZDQU010000002">
    <property type="protein sequence ID" value="MEE1885523.1"/>
    <property type="molecule type" value="Genomic_DNA"/>
</dbReference>
<dbReference type="CDD" id="cd00156">
    <property type="entry name" value="REC"/>
    <property type="match status" value="1"/>
</dbReference>
<evidence type="ECO:0000256" key="1">
    <source>
        <dbReference type="ARBA" id="ARBA00022553"/>
    </source>
</evidence>
<dbReference type="InterPro" id="IPR050595">
    <property type="entry name" value="Bact_response_regulator"/>
</dbReference>
<feature type="domain" description="Response regulatory" evidence="3">
    <location>
        <begin position="4"/>
        <end position="118"/>
    </location>
</feature>
<dbReference type="Pfam" id="PF00072">
    <property type="entry name" value="Response_reg"/>
    <property type="match status" value="1"/>
</dbReference>
<gene>
    <name evidence="4" type="ORF">VRU49_08855</name>
</gene>
<dbReference type="SMART" id="SM00448">
    <property type="entry name" value="REC"/>
    <property type="match status" value="1"/>
</dbReference>
<name>A0ABU7H2H8_9SPHI</name>
<dbReference type="InterPro" id="IPR011006">
    <property type="entry name" value="CheY-like_superfamily"/>
</dbReference>
<sequence>MKKRILIIDNDADIVDGIRNILGKKPYEVLYHVDFDDIIKLVQDLAPNIIFLDYILNGKNGGDLCKFLKSHVLTKNIPVILFSAYPKILYSHNNFGFNDILEKPFENDDFVYLIDKYLKEK</sequence>
<evidence type="ECO:0000259" key="3">
    <source>
        <dbReference type="PROSITE" id="PS50110"/>
    </source>
</evidence>
<evidence type="ECO:0000313" key="4">
    <source>
        <dbReference type="EMBL" id="MEE1885523.1"/>
    </source>
</evidence>
<keyword evidence="1 2" id="KW-0597">Phosphoprotein</keyword>
<comment type="caution">
    <text evidence="4">The sequence shown here is derived from an EMBL/GenBank/DDBJ whole genome shotgun (WGS) entry which is preliminary data.</text>
</comment>
<organism evidence="4 5">
    <name type="scientific">Pedobacter flavus</name>
    <dbReference type="NCBI Taxonomy" id="3113906"/>
    <lineage>
        <taxon>Bacteria</taxon>
        <taxon>Pseudomonadati</taxon>
        <taxon>Bacteroidota</taxon>
        <taxon>Sphingobacteriia</taxon>
        <taxon>Sphingobacteriales</taxon>
        <taxon>Sphingobacteriaceae</taxon>
        <taxon>Pedobacter</taxon>
    </lineage>
</organism>
<dbReference type="Proteomes" id="UP001337681">
    <property type="component" value="Unassembled WGS sequence"/>
</dbReference>
<dbReference type="PANTHER" id="PTHR44591:SF3">
    <property type="entry name" value="RESPONSE REGULATORY DOMAIN-CONTAINING PROTEIN"/>
    <property type="match status" value="1"/>
</dbReference>
<accession>A0ABU7H2H8</accession>
<keyword evidence="5" id="KW-1185">Reference proteome</keyword>
<dbReference type="Gene3D" id="3.40.50.2300">
    <property type="match status" value="1"/>
</dbReference>
<reference evidence="4 5" key="1">
    <citation type="submission" date="2024-01" db="EMBL/GenBank/DDBJ databases">
        <title>Pedobacter sp. nov., isolated from oil-contaminated soil.</title>
        <authorList>
            <person name="Le N.T.T."/>
        </authorList>
    </citation>
    <scope>NUCLEOTIDE SEQUENCE [LARGE SCALE GENOMIC DNA]</scope>
    <source>
        <strain evidence="4 5">VNH31</strain>
    </source>
</reference>
<feature type="modified residue" description="4-aspartylphosphate" evidence="2">
    <location>
        <position position="53"/>
    </location>
</feature>
<dbReference type="PANTHER" id="PTHR44591">
    <property type="entry name" value="STRESS RESPONSE REGULATOR PROTEIN 1"/>
    <property type="match status" value="1"/>
</dbReference>
<evidence type="ECO:0000313" key="5">
    <source>
        <dbReference type="Proteomes" id="UP001337681"/>
    </source>
</evidence>
<protein>
    <submittedName>
        <fullName evidence="4">Response regulator</fullName>
    </submittedName>
</protein>
<proteinExistence type="predicted"/>
<dbReference type="SUPFAM" id="SSF52172">
    <property type="entry name" value="CheY-like"/>
    <property type="match status" value="1"/>
</dbReference>